<gene>
    <name evidence="4" type="ORF">STRAU_3149</name>
</gene>
<feature type="region of interest" description="Disordered" evidence="1">
    <location>
        <begin position="1"/>
        <end position="20"/>
    </location>
</feature>
<dbReference type="InterPro" id="IPR050491">
    <property type="entry name" value="AmpC-like"/>
</dbReference>
<evidence type="ECO:0000256" key="1">
    <source>
        <dbReference type="SAM" id="MobiDB-lite"/>
    </source>
</evidence>
<protein>
    <submittedName>
        <fullName evidence="4">Putative D-alanyl-D-alanine carboxypeptidase</fullName>
    </submittedName>
</protein>
<dbReference type="SUPFAM" id="SSF56601">
    <property type="entry name" value="beta-lactamase/transpeptidase-like"/>
    <property type="match status" value="1"/>
</dbReference>
<dbReference type="InterPro" id="IPR006311">
    <property type="entry name" value="TAT_signal"/>
</dbReference>
<name>S3ZJM7_9ACTN</name>
<dbReference type="RefSeq" id="WP_016641276.1">
    <property type="nucleotide sequence ID" value="NZ_AOPZ01000138.1"/>
</dbReference>
<dbReference type="GO" id="GO:0004180">
    <property type="term" value="F:carboxypeptidase activity"/>
    <property type="evidence" value="ECO:0007669"/>
    <property type="project" value="UniProtKB-KW"/>
</dbReference>
<dbReference type="MEROPS" id="S12.003"/>
<dbReference type="Proteomes" id="UP000014629">
    <property type="component" value="Unassembled WGS sequence"/>
</dbReference>
<feature type="domain" description="Beta-lactamase-related" evidence="3">
    <location>
        <begin position="64"/>
        <end position="386"/>
    </location>
</feature>
<feature type="signal peptide" evidence="2">
    <location>
        <begin position="1"/>
        <end position="39"/>
    </location>
</feature>
<proteinExistence type="predicted"/>
<keyword evidence="4" id="KW-0121">Carboxypeptidase</keyword>
<dbReference type="PANTHER" id="PTHR46825:SF7">
    <property type="entry name" value="D-ALANYL-D-ALANINE CARBOXYPEPTIDASE"/>
    <property type="match status" value="1"/>
</dbReference>
<dbReference type="PATRIC" id="fig|1286094.4.peg.3116"/>
<feature type="region of interest" description="Disordered" evidence="1">
    <location>
        <begin position="250"/>
        <end position="280"/>
    </location>
</feature>
<keyword evidence="4" id="KW-0378">Hydrolase</keyword>
<dbReference type="OrthoDB" id="5177574at2"/>
<evidence type="ECO:0000259" key="3">
    <source>
        <dbReference type="Pfam" id="PF00144"/>
    </source>
</evidence>
<reference evidence="4 5" key="1">
    <citation type="submission" date="2013-02" db="EMBL/GenBank/DDBJ databases">
        <title>Draft Genome Sequence of Streptomyces aurantiacus, Which Produces Setomimycin.</title>
        <authorList>
            <person name="Gruening B.A."/>
            <person name="Praeg A."/>
            <person name="Erxleben A."/>
            <person name="Guenther S."/>
            <person name="Mueller M."/>
        </authorList>
    </citation>
    <scope>NUCLEOTIDE SEQUENCE [LARGE SCALE GENOMIC DNA]</scope>
    <source>
        <strain evidence="4 5">JA 4570</strain>
    </source>
</reference>
<dbReference type="InterPro" id="IPR012338">
    <property type="entry name" value="Beta-lactam/transpept-like"/>
</dbReference>
<sequence length="403" mass="43105">MSEETKSRRGQRGPVRRSLGGAAVAVAVAVGVLAAPAVAAPPPAPAPAAPDPDHGHERTRAAMDAAVRGGVPGVTAQAWDKRGPWSAAAGVGDLRDQTPRGPHDRFRAASITKTFVATVMLQLEAEGNLDLDDKVGTWLPGLVEGNGHDGDRITLRQLLNHTSGIHDYAEDPDFVRMLATPEFFEHRHRTWTPRELVAVAMRHKPYFPPGEGWHYSNTGYLLAGLIIEKATGHPYGDEIRRRVLQPLGLRATSVPGTDPTVPGPSSRAYSKLSGKPDGHTYDVTELNPSAAGASGEMISDAADLNRFYSALLRGRLLPEKQLAEMKRTVPAKGEEAGGGRYGLGLLRIKLRCGTVVWGHGGAIHGSRSTALTTTDGRHALTFNFNGDWASGQGPITEAEFCRK</sequence>
<comment type="caution">
    <text evidence="4">The sequence shown here is derived from an EMBL/GenBank/DDBJ whole genome shotgun (WGS) entry which is preliminary data.</text>
</comment>
<dbReference type="EMBL" id="AOPZ01000138">
    <property type="protein sequence ID" value="EPH43781.1"/>
    <property type="molecule type" value="Genomic_DNA"/>
</dbReference>
<dbReference type="InterPro" id="IPR001466">
    <property type="entry name" value="Beta-lactam-related"/>
</dbReference>
<evidence type="ECO:0000313" key="5">
    <source>
        <dbReference type="Proteomes" id="UP000014629"/>
    </source>
</evidence>
<dbReference type="AlphaFoldDB" id="S3ZJM7"/>
<accession>S3ZJM7</accession>
<organism evidence="4 5">
    <name type="scientific">Streptomyces aurantiacus JA 4570</name>
    <dbReference type="NCBI Taxonomy" id="1286094"/>
    <lineage>
        <taxon>Bacteria</taxon>
        <taxon>Bacillati</taxon>
        <taxon>Actinomycetota</taxon>
        <taxon>Actinomycetes</taxon>
        <taxon>Kitasatosporales</taxon>
        <taxon>Streptomycetaceae</taxon>
        <taxon>Streptomyces</taxon>
        <taxon>Streptomyces aurantiacus group</taxon>
    </lineage>
</organism>
<dbReference type="Gene3D" id="3.40.710.10">
    <property type="entry name" value="DD-peptidase/beta-lactamase superfamily"/>
    <property type="match status" value="1"/>
</dbReference>
<dbReference type="PANTHER" id="PTHR46825">
    <property type="entry name" value="D-ALANYL-D-ALANINE-CARBOXYPEPTIDASE/ENDOPEPTIDASE AMPH"/>
    <property type="match status" value="1"/>
</dbReference>
<dbReference type="PROSITE" id="PS51318">
    <property type="entry name" value="TAT"/>
    <property type="match status" value="1"/>
</dbReference>
<keyword evidence="4" id="KW-0645">Protease</keyword>
<evidence type="ECO:0000313" key="4">
    <source>
        <dbReference type="EMBL" id="EPH43781.1"/>
    </source>
</evidence>
<keyword evidence="5" id="KW-1185">Reference proteome</keyword>
<dbReference type="Pfam" id="PF00144">
    <property type="entry name" value="Beta-lactamase"/>
    <property type="match status" value="1"/>
</dbReference>
<keyword evidence="2" id="KW-0732">Signal</keyword>
<feature type="chain" id="PRO_5038936847" evidence="2">
    <location>
        <begin position="40"/>
        <end position="403"/>
    </location>
</feature>
<evidence type="ECO:0000256" key="2">
    <source>
        <dbReference type="SAM" id="SignalP"/>
    </source>
</evidence>